<sequence>MQQQSLQQFDQSIQSADRDKHRKKSGNFVGPTTRSLSAPKAESMLDQLQASKIAEEYLAKLDKYKLLIDGNTKAETEKLVSTNLLIELRNMLTWSKKSKRTEDVKMVQLKACQVLESLVVDNRSCVTIVIESGIIDEVLSIINIILLSQVQLVHLSPLHEFLEVCTSYQKLLFIEKGIIPTMRRLLDSPDELCVRMAVGMIERVLHASWMQAGELEETEVRKIIEKDGTLDKLVDVLENEEYQDQEINEKVALAIGQAFKATAIPIGYRSEVIQLIKRITNHEDQYMSSVAIRVLAGLAENK</sequence>
<proteinExistence type="predicted"/>
<reference evidence="2 3" key="1">
    <citation type="submission" date="2019-03" db="EMBL/GenBank/DDBJ databases">
        <title>Single cell metagenomics reveals metabolic interactions within the superorganism composed of flagellate Streblomastix strix and complex community of Bacteroidetes bacteria on its surface.</title>
        <authorList>
            <person name="Treitli S.C."/>
            <person name="Kolisko M."/>
            <person name="Husnik F."/>
            <person name="Keeling P."/>
            <person name="Hampl V."/>
        </authorList>
    </citation>
    <scope>NUCLEOTIDE SEQUENCE [LARGE SCALE GENOMIC DNA]</scope>
    <source>
        <strain evidence="2">ST1C</strain>
    </source>
</reference>
<gene>
    <name evidence="2" type="ORF">EZS28_048365</name>
</gene>
<feature type="non-terminal residue" evidence="2">
    <location>
        <position position="302"/>
    </location>
</feature>
<dbReference type="AlphaFoldDB" id="A0A5J4TCV9"/>
<feature type="region of interest" description="Disordered" evidence="1">
    <location>
        <begin position="1"/>
        <end position="36"/>
    </location>
</feature>
<accession>A0A5J4TCV9</accession>
<evidence type="ECO:0000313" key="2">
    <source>
        <dbReference type="EMBL" id="KAA6356108.1"/>
    </source>
</evidence>
<dbReference type="EMBL" id="SNRW01033527">
    <property type="protein sequence ID" value="KAA6356108.1"/>
    <property type="molecule type" value="Genomic_DNA"/>
</dbReference>
<dbReference type="SUPFAM" id="SSF48371">
    <property type="entry name" value="ARM repeat"/>
    <property type="match status" value="1"/>
</dbReference>
<dbReference type="InterPro" id="IPR016024">
    <property type="entry name" value="ARM-type_fold"/>
</dbReference>
<feature type="compositionally biased region" description="Low complexity" evidence="1">
    <location>
        <begin position="1"/>
        <end position="15"/>
    </location>
</feature>
<protein>
    <submittedName>
        <fullName evidence="2">Uncharacterized protein</fullName>
    </submittedName>
</protein>
<name>A0A5J4TCV9_9EUKA</name>
<organism evidence="2 3">
    <name type="scientific">Streblomastix strix</name>
    <dbReference type="NCBI Taxonomy" id="222440"/>
    <lineage>
        <taxon>Eukaryota</taxon>
        <taxon>Metamonada</taxon>
        <taxon>Preaxostyla</taxon>
        <taxon>Oxymonadida</taxon>
        <taxon>Streblomastigidae</taxon>
        <taxon>Streblomastix</taxon>
    </lineage>
</organism>
<dbReference type="Gene3D" id="1.25.10.10">
    <property type="entry name" value="Leucine-rich Repeat Variant"/>
    <property type="match status" value="1"/>
</dbReference>
<evidence type="ECO:0000256" key="1">
    <source>
        <dbReference type="SAM" id="MobiDB-lite"/>
    </source>
</evidence>
<dbReference type="Proteomes" id="UP000324800">
    <property type="component" value="Unassembled WGS sequence"/>
</dbReference>
<evidence type="ECO:0000313" key="3">
    <source>
        <dbReference type="Proteomes" id="UP000324800"/>
    </source>
</evidence>
<dbReference type="InterPro" id="IPR011989">
    <property type="entry name" value="ARM-like"/>
</dbReference>
<comment type="caution">
    <text evidence="2">The sequence shown here is derived from an EMBL/GenBank/DDBJ whole genome shotgun (WGS) entry which is preliminary data.</text>
</comment>